<evidence type="ECO:0000256" key="3">
    <source>
        <dbReference type="ARBA" id="ARBA00022679"/>
    </source>
</evidence>
<feature type="transmembrane region" description="Helical" evidence="7">
    <location>
        <begin position="197"/>
        <end position="220"/>
    </location>
</feature>
<evidence type="ECO:0000313" key="8">
    <source>
        <dbReference type="EMBL" id="SVA67333.1"/>
    </source>
</evidence>
<feature type="transmembrane region" description="Helical" evidence="7">
    <location>
        <begin position="166"/>
        <end position="190"/>
    </location>
</feature>
<keyword evidence="4 7" id="KW-0812">Transmembrane</keyword>
<comment type="subcellular location">
    <subcellularLocation>
        <location evidence="1">Cell membrane</location>
        <topology evidence="1">Multi-pass membrane protein</topology>
    </subcellularLocation>
</comment>
<dbReference type="AlphaFoldDB" id="A0A381XSX7"/>
<evidence type="ECO:0000256" key="6">
    <source>
        <dbReference type="ARBA" id="ARBA00023136"/>
    </source>
</evidence>
<feature type="transmembrane region" description="Helical" evidence="7">
    <location>
        <begin position="359"/>
        <end position="383"/>
    </location>
</feature>
<evidence type="ECO:0008006" key="9">
    <source>
        <dbReference type="Google" id="ProtNLM"/>
    </source>
</evidence>
<feature type="non-terminal residue" evidence="8">
    <location>
        <position position="1"/>
    </location>
</feature>
<feature type="transmembrane region" description="Helical" evidence="7">
    <location>
        <begin position="395"/>
        <end position="416"/>
    </location>
</feature>
<name>A0A381XSX7_9ZZZZ</name>
<keyword evidence="3" id="KW-0808">Transferase</keyword>
<proteinExistence type="predicted"/>
<dbReference type="Pfam" id="PF09594">
    <property type="entry name" value="GT87"/>
    <property type="match status" value="1"/>
</dbReference>
<feature type="transmembrane region" description="Helical" evidence="7">
    <location>
        <begin position="83"/>
        <end position="107"/>
    </location>
</feature>
<evidence type="ECO:0000256" key="5">
    <source>
        <dbReference type="ARBA" id="ARBA00022989"/>
    </source>
</evidence>
<dbReference type="GO" id="GO:0016758">
    <property type="term" value="F:hexosyltransferase activity"/>
    <property type="evidence" value="ECO:0007669"/>
    <property type="project" value="InterPro"/>
</dbReference>
<sequence>VLFGIACLRLATIAYTGLSTTLGDFFDTLPGPYAEQLNPTLWDSPEFVNDTARSAGGHRHSYGYGPTQYLTLFPIVFLDSYRAIALMLLAGYTLIVLALPSLLWRISSSVLPTYSRNGWREWVVVGTAVFMFFPLLQALVQREFEVVQLFMLVLAVYLLINNREAASAAVIGYIALFKYWPLVLGGYFLLKRRWVALIVLAVTVSGLLLVAHLVFDLAYFPFSNTDGRESQFARLYFGLGDSQLFCLTPTGTTATLRSGVCAIKTQLPWFPALGAFWVLVFTAAVIFLSSFIALERRGIPEDSAAGRWRMVIEFSLIMMAASITVHSHYYYLAVLLIPLTVLLSRYFSDKTSGSRLGQVLTVVAYVLLSVFVLPLSVLSRLLGQDMWRVYLDNGLYLYGLLLLTGLLLWEYAALAVKGPRLQAAK</sequence>
<evidence type="ECO:0000256" key="2">
    <source>
        <dbReference type="ARBA" id="ARBA00022475"/>
    </source>
</evidence>
<evidence type="ECO:0000256" key="4">
    <source>
        <dbReference type="ARBA" id="ARBA00022692"/>
    </source>
</evidence>
<keyword evidence="5 7" id="KW-1133">Transmembrane helix</keyword>
<reference evidence="8" key="1">
    <citation type="submission" date="2018-05" db="EMBL/GenBank/DDBJ databases">
        <authorList>
            <person name="Lanie J.A."/>
            <person name="Ng W.-L."/>
            <person name="Kazmierczak K.M."/>
            <person name="Andrzejewski T.M."/>
            <person name="Davidsen T.M."/>
            <person name="Wayne K.J."/>
            <person name="Tettelin H."/>
            <person name="Glass J.I."/>
            <person name="Rusch D."/>
            <person name="Podicherti R."/>
            <person name="Tsui H.-C.T."/>
            <person name="Winkler M.E."/>
        </authorList>
    </citation>
    <scope>NUCLEOTIDE SEQUENCE</scope>
</reference>
<dbReference type="EMBL" id="UINC01016109">
    <property type="protein sequence ID" value="SVA67333.1"/>
    <property type="molecule type" value="Genomic_DNA"/>
</dbReference>
<organism evidence="8">
    <name type="scientific">marine metagenome</name>
    <dbReference type="NCBI Taxonomy" id="408172"/>
    <lineage>
        <taxon>unclassified sequences</taxon>
        <taxon>metagenomes</taxon>
        <taxon>ecological metagenomes</taxon>
    </lineage>
</organism>
<protein>
    <recommendedName>
        <fullName evidence="9">DUF2029 domain-containing protein</fullName>
    </recommendedName>
</protein>
<gene>
    <name evidence="8" type="ORF">METZ01_LOCUS120187</name>
</gene>
<keyword evidence="2" id="KW-1003">Cell membrane</keyword>
<dbReference type="InterPro" id="IPR018584">
    <property type="entry name" value="GT87"/>
</dbReference>
<feature type="transmembrane region" description="Helical" evidence="7">
    <location>
        <begin position="119"/>
        <end position="136"/>
    </location>
</feature>
<feature type="transmembrane region" description="Helical" evidence="7">
    <location>
        <begin position="274"/>
        <end position="294"/>
    </location>
</feature>
<feature type="transmembrane region" description="Helical" evidence="7">
    <location>
        <begin position="143"/>
        <end position="160"/>
    </location>
</feature>
<accession>A0A381XSX7</accession>
<dbReference type="GO" id="GO:0005886">
    <property type="term" value="C:plasma membrane"/>
    <property type="evidence" value="ECO:0007669"/>
    <property type="project" value="UniProtKB-SubCell"/>
</dbReference>
<keyword evidence="6 7" id="KW-0472">Membrane</keyword>
<evidence type="ECO:0000256" key="7">
    <source>
        <dbReference type="SAM" id="Phobius"/>
    </source>
</evidence>
<evidence type="ECO:0000256" key="1">
    <source>
        <dbReference type="ARBA" id="ARBA00004651"/>
    </source>
</evidence>